<dbReference type="Gene3D" id="1.10.260.40">
    <property type="entry name" value="lambda repressor-like DNA-binding domains"/>
    <property type="match status" value="1"/>
</dbReference>
<dbReference type="SUPFAM" id="SSF47413">
    <property type="entry name" value="lambda repressor-like DNA-binding domains"/>
    <property type="match status" value="1"/>
</dbReference>
<evidence type="ECO:0000259" key="3">
    <source>
        <dbReference type="Pfam" id="PF13464"/>
    </source>
</evidence>
<comment type="caution">
    <text evidence="4">The sequence shown here is derived from an EMBL/GenBank/DDBJ whole genome shotgun (WGS) entry which is preliminary data.</text>
</comment>
<dbReference type="Pfam" id="PF13413">
    <property type="entry name" value="HTH_25"/>
    <property type="match status" value="1"/>
</dbReference>
<dbReference type="EMBL" id="BJUS01000014">
    <property type="protein sequence ID" value="GEK72985.1"/>
    <property type="molecule type" value="Genomic_DNA"/>
</dbReference>
<dbReference type="Proteomes" id="UP000321121">
    <property type="component" value="Unassembled WGS sequence"/>
</dbReference>
<feature type="compositionally biased region" description="Acidic residues" evidence="1">
    <location>
        <begin position="189"/>
        <end position="199"/>
    </location>
</feature>
<feature type="region of interest" description="Disordered" evidence="1">
    <location>
        <begin position="1"/>
        <end position="27"/>
    </location>
</feature>
<evidence type="ECO:0000256" key="1">
    <source>
        <dbReference type="SAM" id="MobiDB-lite"/>
    </source>
</evidence>
<dbReference type="PANTHER" id="PTHR34475">
    <property type="match status" value="1"/>
</dbReference>
<dbReference type="InterPro" id="IPR001387">
    <property type="entry name" value="Cro/C1-type_HTH"/>
</dbReference>
<evidence type="ECO:0000313" key="4">
    <source>
        <dbReference type="EMBL" id="GEK72985.1"/>
    </source>
</evidence>
<dbReference type="PANTHER" id="PTHR34475:SF1">
    <property type="entry name" value="CYTOSKELETON PROTEIN RODZ"/>
    <property type="match status" value="1"/>
</dbReference>
<sequence>MSDNPYSEPDAAPQASPGELLRRQREAQALSRDEVAEALNLRPAVIDGLERDDYEEVPIATYRRGYLRSYANLLGIDPAPVLAAYRAHSGGEEQESKVTPVHVVNKPPSKLGAWLFRLATLLVIAGMVGLTLMWWQSRGGSEPPTPGDNAPVAVDSLDGTTITEGGEAPSDERTGDWTQEVAATRAEEAAAEPDADTDAADSTGEPTEDATADGDETTIADADTDAAGDDSVAADEADDGSDTDTETAAEPAADPRVLELTFNEQSWTEIFDATDARVFVGLQQPGTTATVEGEPPFRLTVGNATGVELSWRGEPVDLTTRTGANNVARFTLGE</sequence>
<keyword evidence="2" id="KW-0472">Membrane</keyword>
<protein>
    <submittedName>
        <fullName evidence="4">Cytoskeleton protein RodZ</fullName>
    </submittedName>
</protein>
<feature type="region of interest" description="Disordered" evidence="1">
    <location>
        <begin position="140"/>
        <end position="254"/>
    </location>
</feature>
<keyword evidence="5" id="KW-1185">Reference proteome</keyword>
<accession>A0ABQ0U3S6</accession>
<dbReference type="RefSeq" id="WP_146908680.1">
    <property type="nucleotide sequence ID" value="NZ_BJUS01000014.1"/>
</dbReference>
<feature type="transmembrane region" description="Helical" evidence="2">
    <location>
        <begin position="114"/>
        <end position="135"/>
    </location>
</feature>
<evidence type="ECO:0000256" key="2">
    <source>
        <dbReference type="SAM" id="Phobius"/>
    </source>
</evidence>
<keyword evidence="2" id="KW-0812">Transmembrane</keyword>
<dbReference type="InterPro" id="IPR050400">
    <property type="entry name" value="Bact_Cytoskel_RodZ"/>
</dbReference>
<feature type="compositionally biased region" description="Acidic residues" evidence="1">
    <location>
        <begin position="206"/>
        <end position="247"/>
    </location>
</feature>
<dbReference type="InterPro" id="IPR010982">
    <property type="entry name" value="Lambda_DNA-bd_dom_sf"/>
</dbReference>
<proteinExistence type="predicted"/>
<dbReference type="CDD" id="cd00093">
    <property type="entry name" value="HTH_XRE"/>
    <property type="match status" value="1"/>
</dbReference>
<feature type="domain" description="Cytoskeleton protein RodZ-like C-terminal" evidence="3">
    <location>
        <begin position="259"/>
        <end position="331"/>
    </location>
</feature>
<dbReference type="InterPro" id="IPR025194">
    <property type="entry name" value="RodZ-like_C"/>
</dbReference>
<reference evidence="4 5" key="1">
    <citation type="submission" date="2019-07" db="EMBL/GenBank/DDBJ databases">
        <title>Whole genome shotgun sequence of Halomonas halophila NBRC 102604.</title>
        <authorList>
            <person name="Hosoyama A."/>
            <person name="Uohara A."/>
            <person name="Ohji S."/>
            <person name="Ichikawa N."/>
        </authorList>
    </citation>
    <scope>NUCLEOTIDE SEQUENCE [LARGE SCALE GENOMIC DNA]</scope>
    <source>
        <strain evidence="4 5">NBRC 102604</strain>
    </source>
</reference>
<name>A0ABQ0U3S6_9GAMM</name>
<evidence type="ECO:0000313" key="5">
    <source>
        <dbReference type="Proteomes" id="UP000321121"/>
    </source>
</evidence>
<organism evidence="4 5">
    <name type="scientific">Halomonas halophila</name>
    <dbReference type="NCBI Taxonomy" id="29573"/>
    <lineage>
        <taxon>Bacteria</taxon>
        <taxon>Pseudomonadati</taxon>
        <taxon>Pseudomonadota</taxon>
        <taxon>Gammaproteobacteria</taxon>
        <taxon>Oceanospirillales</taxon>
        <taxon>Halomonadaceae</taxon>
        <taxon>Halomonas</taxon>
    </lineage>
</organism>
<gene>
    <name evidence="4" type="primary">rodZ</name>
    <name evidence="4" type="ORF">HHA04nite_15290</name>
</gene>
<keyword evidence="2" id="KW-1133">Transmembrane helix</keyword>
<dbReference type="Pfam" id="PF13464">
    <property type="entry name" value="RodZ_C"/>
    <property type="match status" value="1"/>
</dbReference>